<organism evidence="1 2">
    <name type="scientific">Chitinophaga tropicalis</name>
    <dbReference type="NCBI Taxonomy" id="2683588"/>
    <lineage>
        <taxon>Bacteria</taxon>
        <taxon>Pseudomonadati</taxon>
        <taxon>Bacteroidota</taxon>
        <taxon>Chitinophagia</taxon>
        <taxon>Chitinophagales</taxon>
        <taxon>Chitinophagaceae</taxon>
        <taxon>Chitinophaga</taxon>
    </lineage>
</organism>
<evidence type="ECO:0000313" key="1">
    <source>
        <dbReference type="EMBL" id="MVT07041.1"/>
    </source>
</evidence>
<proteinExistence type="predicted"/>
<dbReference type="InterPro" id="IPR021215">
    <property type="entry name" value="DUF2752"/>
</dbReference>
<keyword evidence="2" id="KW-1185">Reference proteome</keyword>
<sequence length="99" mass="11246">MQIKPYIQRINIELFIWPAALVALFFMNPGEQLSFCVLKWLGAPWCPGCGLGHSINATLHGEWQAAFKHHPAGPLAVTILLYRTFQLGRALFYTQKYLT</sequence>
<evidence type="ECO:0000313" key="2">
    <source>
        <dbReference type="Proteomes" id="UP000461730"/>
    </source>
</evidence>
<dbReference type="AlphaFoldDB" id="A0A7K1TY60"/>
<accession>A0A7K1TY60</accession>
<gene>
    <name evidence="1" type="ORF">GO493_02125</name>
</gene>
<reference evidence="1 2" key="1">
    <citation type="submission" date="2019-12" db="EMBL/GenBank/DDBJ databases">
        <title>Chitinophaga sp. strain ysch24 (GDMCC 1.1355), whole genome shotgun sequence.</title>
        <authorList>
            <person name="Zhang X."/>
        </authorList>
    </citation>
    <scope>NUCLEOTIDE SEQUENCE [LARGE SCALE GENOMIC DNA]</scope>
    <source>
        <strain evidence="2">ysch24</strain>
    </source>
</reference>
<comment type="caution">
    <text evidence="1">The sequence shown here is derived from an EMBL/GenBank/DDBJ whole genome shotgun (WGS) entry which is preliminary data.</text>
</comment>
<protein>
    <submittedName>
        <fullName evidence="1">DUF2752 domain-containing protein</fullName>
    </submittedName>
</protein>
<dbReference type="Pfam" id="PF10825">
    <property type="entry name" value="DUF2752"/>
    <property type="match status" value="1"/>
</dbReference>
<dbReference type="EMBL" id="WRXN01000001">
    <property type="protein sequence ID" value="MVT07041.1"/>
    <property type="molecule type" value="Genomic_DNA"/>
</dbReference>
<dbReference type="Proteomes" id="UP000461730">
    <property type="component" value="Unassembled WGS sequence"/>
</dbReference>
<name>A0A7K1TY60_9BACT</name>
<dbReference type="RefSeq" id="WP_157304409.1">
    <property type="nucleotide sequence ID" value="NZ_WRXN01000001.1"/>
</dbReference>